<sequence>MNKERAAQHEERMLRQRRDILREKAIDDAMEADRIAAEIADQEKGGSKKNVTARQKAGLEKQMKEREYLKVEAAEQAKEDKAMVEAIVAKIEAEDRAEYEAREKHKAETRVLIKQYAEQRKRDVIEARQQAAEEEAEIIAYSRALAAREEQLEQMKKEKALAAKKAFDKIVQQTELVRSADDEIARLRDLLWEEELLKKSRILEEEREAKRLANIAEMKRQNDIVLANKKKQQAVEQAEEERLVQVMIDKFKRDDEEERLKQQAIRDAKDRYKGMISDDADAKHERYLKHLADEENLKQDDDSGEQYRLQVVREARRRLLAEHADALRGFMPKGAVSAEERDEVNVCAAMRQFLCICAYAAAAAETHVVLHAPDAKRAQPSLAALKEHAVTVVHRGGDVGAAARAAATTADTIILYDARHAPLQHTLDWNTTIKTAKACAALLPDDVERVGTARKANGIVLSNREARRASGETINEILTNVKCRVAPMPVDEDKELPYRKPEPRSQQRRLHEHGSGDWFDDYYEDPLKDVQDTPGRSLALLLGYDVTTKIDPFSSRPISRDEAFCLLAHAPRIAFLGDSLTRFHFFTLNEWLSTGKLQTHLYSKWGNGDGSIHYDTSDRWTHTSSSKHAQHFKKTIPLTSRAQAMCGDDLGVTEIETEYWFLADWHHVEIDAIPLFEDTIAPWASMVIVNSGWWELKRCSCDHAYGRDDTCRKEYRGVLEQYATSLLDKVPYPYIRLSSCCGEYTEQHCDGDPVYEDRSMWPDGLMDIYKHESNKGVLAFNEVLLDFAIEKKYRHFDPHPFANLQNIYDRTIDGSHPVQPLYHLWNQYLLSSIKGDGRIFPVVDGVRTSDAYKVLSEVLPASCADGMLSKNESDVDCGGVCPACSAGQRCYLDSDCVSSCSYESEKCEDAPSARESGLCTCDAVPTRAPVTHNDDDAEDEKPAWIEDDDIVGYGTSSATSDILGDKAIREGGPGSCAVPEDDEDASWRQAWKRTRKGLKKMSKKGACALGPGPRVLLFLLFGILGAAVRASFTRRRPTSPRRSSIELTPMSNRPASPTNRIAVEEGSPLLNALELAMWLFIAAYCDQLAPTGLLPAGTLYLSENPDLWVGAMALLLLISYSPRLTRTTDNTFFSRHQCNEWKGWMQIAFVAYHYANAQDFYVSIRWFVSAYVWLTGFGNATYFLNKDDFSLSRFLKMIWRINFFVVFLSLATGTKWIAYYVVALHTVHFVLCFVSFGFSKLMLRNEEPGSILRIVFALVYYLIVVTVVWEFGLYHVTIKPVLLYLLGEGFEEYFWFRTRMDYLSSWFGALAAVLMPLTVKGWQSTYKGLILCISFILFGLGVWAWASHPTSIKYREIAPYVGTLWVPLYAVLRNATPYLRSRVSVPLEWLGARSLELYLLQFHLLMNRSAGRVLWLIPNVNWPVSNLILCACLWMLAASRCFANTASLRDAAEARPRPVSVVMALLCMTYVAARLFDAPCVGDGLTMSFFALGGSTLGGYVLADCARRCASEDVSIRYSVSATEDTDECPSPPGSP</sequence>
<feature type="non-terminal residue" evidence="19">
    <location>
        <position position="1536"/>
    </location>
</feature>
<keyword evidence="11" id="KW-0469">Meiosis</keyword>
<keyword evidence="16" id="KW-1133">Transmembrane helix</keyword>
<feature type="region of interest" description="Disordered" evidence="15">
    <location>
        <begin position="492"/>
        <end position="512"/>
    </location>
</feature>
<feature type="transmembrane region" description="Helical" evidence="16">
    <location>
        <begin position="1250"/>
        <end position="1269"/>
    </location>
</feature>
<feature type="compositionally biased region" description="Basic and acidic residues" evidence="15">
    <location>
        <begin position="495"/>
        <end position="505"/>
    </location>
</feature>
<dbReference type="InterPro" id="IPR026504">
    <property type="entry name" value="MNS1"/>
</dbReference>
<reference evidence="19" key="1">
    <citation type="submission" date="2021-11" db="EMBL/GenBank/DDBJ databases">
        <authorList>
            <consortium name="Genoscope - CEA"/>
            <person name="William W."/>
        </authorList>
    </citation>
    <scope>NUCLEOTIDE SEQUENCE</scope>
</reference>
<keyword evidence="12" id="KW-0966">Cell projection</keyword>
<feature type="transmembrane region" description="Helical" evidence="16">
    <location>
        <begin position="1326"/>
        <end position="1345"/>
    </location>
</feature>
<comment type="similarity">
    <text evidence="3">Belongs to the MNS1 family.</text>
</comment>
<evidence type="ECO:0000256" key="2">
    <source>
        <dbReference type="ARBA" id="ARBA00004611"/>
    </source>
</evidence>
<proteinExistence type="inferred from homology"/>
<keyword evidence="10" id="KW-0539">Nucleus</keyword>
<dbReference type="InterPro" id="IPR012419">
    <property type="entry name" value="Cas1_AcylTrans_dom"/>
</dbReference>
<dbReference type="InterPro" id="IPR043597">
    <property type="entry name" value="TPH_dom"/>
</dbReference>
<protein>
    <recommendedName>
        <fullName evidence="4">Meiosis-specific nuclear structural protein 1</fullName>
    </recommendedName>
</protein>
<keyword evidence="16" id="KW-0472">Membrane</keyword>
<comment type="function">
    <text evidence="13">Microtubule inner protein (MIP) part of the dynein-decorated doublet microtubules (DMTs) in cilia axoneme, which is required for motile cilia beating. May play a role in the control of meiotic division and germ cell differentiation through regulation of pairing and recombination during meiosis. Required for sperm flagella assembly. May play a role in the assembly and function of the outer dynein arm-docking complex (ODA-DC). ODA-DC mediates outer dynein arms (ODA) binding onto the axonemal doublet microtubules.</text>
</comment>
<evidence type="ECO:0000256" key="16">
    <source>
        <dbReference type="SAM" id="Phobius"/>
    </source>
</evidence>
<dbReference type="GO" id="GO:0051321">
    <property type="term" value="P:meiotic cell cycle"/>
    <property type="evidence" value="ECO:0007669"/>
    <property type="project" value="UniProtKB-KW"/>
</dbReference>
<keyword evidence="16" id="KW-0812">Transmembrane</keyword>
<organism evidence="19 20">
    <name type="scientific">Pelagomonas calceolata</name>
    <dbReference type="NCBI Taxonomy" id="35677"/>
    <lineage>
        <taxon>Eukaryota</taxon>
        <taxon>Sar</taxon>
        <taxon>Stramenopiles</taxon>
        <taxon>Ochrophyta</taxon>
        <taxon>Pelagophyceae</taxon>
        <taxon>Pelagomonadales</taxon>
        <taxon>Pelagomonadaceae</taxon>
        <taxon>Pelagomonas</taxon>
    </lineage>
</organism>
<feature type="transmembrane region" description="Helical" evidence="16">
    <location>
        <begin position="1455"/>
        <end position="1473"/>
    </location>
</feature>
<comment type="subcellular location">
    <subcellularLocation>
        <location evidence="2">Cytoplasm</location>
        <location evidence="2">Cytoskeleton</location>
        <location evidence="2">Flagellum axoneme</location>
    </subcellularLocation>
    <subcellularLocation>
        <location evidence="1">Nucleus</location>
    </subcellularLocation>
</comment>
<evidence type="ECO:0000256" key="11">
    <source>
        <dbReference type="ARBA" id="ARBA00023254"/>
    </source>
</evidence>
<feature type="domain" description="Trichohyalin-plectin-homology" evidence="18">
    <location>
        <begin position="1"/>
        <end position="333"/>
    </location>
</feature>
<evidence type="ECO:0000259" key="17">
    <source>
        <dbReference type="Pfam" id="PF07779"/>
    </source>
</evidence>
<evidence type="ECO:0000256" key="1">
    <source>
        <dbReference type="ARBA" id="ARBA00004123"/>
    </source>
</evidence>
<dbReference type="Pfam" id="PF13868">
    <property type="entry name" value="TPH"/>
    <property type="match status" value="1"/>
</dbReference>
<comment type="caution">
    <text evidence="19">The sequence shown here is derived from an EMBL/GenBank/DDBJ whole genome shotgun (WGS) entry which is preliminary data.</text>
</comment>
<evidence type="ECO:0000256" key="7">
    <source>
        <dbReference type="ARBA" id="ARBA00023054"/>
    </source>
</evidence>
<evidence type="ECO:0000256" key="5">
    <source>
        <dbReference type="ARBA" id="ARBA00022490"/>
    </source>
</evidence>
<evidence type="ECO:0000256" key="3">
    <source>
        <dbReference type="ARBA" id="ARBA00009158"/>
    </source>
</evidence>
<evidence type="ECO:0000256" key="4">
    <source>
        <dbReference type="ARBA" id="ARBA00014813"/>
    </source>
</evidence>
<evidence type="ECO:0000259" key="18">
    <source>
        <dbReference type="Pfam" id="PF13868"/>
    </source>
</evidence>
<evidence type="ECO:0000256" key="13">
    <source>
        <dbReference type="ARBA" id="ARBA00046114"/>
    </source>
</evidence>
<keyword evidence="6" id="KW-0282">Flagellum</keyword>
<feature type="domain" description="Cas1p 10 TM acyl transferase" evidence="17">
    <location>
        <begin position="1108"/>
        <end position="1450"/>
    </location>
</feature>
<evidence type="ECO:0000256" key="14">
    <source>
        <dbReference type="SAM" id="Coils"/>
    </source>
</evidence>
<dbReference type="EMBL" id="CAKKNE010000005">
    <property type="protein sequence ID" value="CAH0376608.1"/>
    <property type="molecule type" value="Genomic_DNA"/>
</dbReference>
<gene>
    <name evidence="19" type="ORF">PECAL_5P12100</name>
</gene>
<feature type="transmembrane region" description="Helical" evidence="16">
    <location>
        <begin position="1423"/>
        <end position="1443"/>
    </location>
</feature>
<feature type="transmembrane region" description="Helical" evidence="16">
    <location>
        <begin position="1015"/>
        <end position="1032"/>
    </location>
</feature>
<name>A0A8J2SUI9_9STRA</name>
<dbReference type="PANTHER" id="PTHR19265:SF0">
    <property type="entry name" value="MEIOSIS-SPECIFIC NUCLEAR STRUCTURAL PROTEIN 1"/>
    <property type="match status" value="1"/>
</dbReference>
<keyword evidence="9" id="KW-0206">Cytoskeleton</keyword>
<keyword evidence="5" id="KW-0963">Cytoplasm</keyword>
<feature type="region of interest" description="Disordered" evidence="15">
    <location>
        <begin position="1035"/>
        <end position="1059"/>
    </location>
</feature>
<feature type="transmembrane region" description="Helical" evidence="16">
    <location>
        <begin position="1485"/>
        <end position="1503"/>
    </location>
</feature>
<feature type="compositionally biased region" description="Polar residues" evidence="15">
    <location>
        <begin position="1045"/>
        <end position="1059"/>
    </location>
</feature>
<keyword evidence="20" id="KW-1185">Reference proteome</keyword>
<dbReference type="Proteomes" id="UP000789595">
    <property type="component" value="Unassembled WGS sequence"/>
</dbReference>
<evidence type="ECO:0000313" key="19">
    <source>
        <dbReference type="EMBL" id="CAH0376608.1"/>
    </source>
</evidence>
<evidence type="ECO:0000313" key="20">
    <source>
        <dbReference type="Proteomes" id="UP000789595"/>
    </source>
</evidence>
<evidence type="ECO:0000256" key="6">
    <source>
        <dbReference type="ARBA" id="ARBA00022846"/>
    </source>
</evidence>
<evidence type="ECO:0000256" key="10">
    <source>
        <dbReference type="ARBA" id="ARBA00023242"/>
    </source>
</evidence>
<keyword evidence="8" id="KW-0969">Cilium</keyword>
<dbReference type="GO" id="GO:0005634">
    <property type="term" value="C:nucleus"/>
    <property type="evidence" value="ECO:0007669"/>
    <property type="project" value="UniProtKB-SubCell"/>
</dbReference>
<evidence type="ECO:0000256" key="12">
    <source>
        <dbReference type="ARBA" id="ARBA00023273"/>
    </source>
</evidence>
<accession>A0A8J2SUI9</accession>
<feature type="transmembrane region" description="Helical" evidence="16">
    <location>
        <begin position="1217"/>
        <end position="1238"/>
    </location>
</feature>
<keyword evidence="7 14" id="KW-0175">Coiled coil</keyword>
<feature type="transmembrane region" description="Helical" evidence="16">
    <location>
        <begin position="1302"/>
        <end position="1319"/>
    </location>
</feature>
<evidence type="ECO:0000256" key="8">
    <source>
        <dbReference type="ARBA" id="ARBA00023069"/>
    </source>
</evidence>
<dbReference type="PANTHER" id="PTHR19265">
    <property type="entry name" value="MEIOSIS-SPECIFIC NUCLEAR STRUCTURAL PROTEIN 1"/>
    <property type="match status" value="1"/>
</dbReference>
<evidence type="ECO:0000256" key="15">
    <source>
        <dbReference type="SAM" id="MobiDB-lite"/>
    </source>
</evidence>
<dbReference type="SUPFAM" id="SSF52266">
    <property type="entry name" value="SGNH hydrolase"/>
    <property type="match status" value="1"/>
</dbReference>
<feature type="coiled-coil region" evidence="14">
    <location>
        <begin position="74"/>
        <end position="165"/>
    </location>
</feature>
<evidence type="ECO:0000256" key="9">
    <source>
        <dbReference type="ARBA" id="ARBA00023212"/>
    </source>
</evidence>
<dbReference type="OrthoDB" id="197839at2759"/>
<dbReference type="Pfam" id="PF07779">
    <property type="entry name" value="Cas1_AcylT"/>
    <property type="match status" value="1"/>
</dbReference>